<evidence type="ECO:0000313" key="5">
    <source>
        <dbReference type="Proteomes" id="UP000005408"/>
    </source>
</evidence>
<dbReference type="SUPFAM" id="SSF48403">
    <property type="entry name" value="Ankyrin repeat"/>
    <property type="match status" value="1"/>
</dbReference>
<dbReference type="InterPro" id="IPR051165">
    <property type="entry name" value="Multifunctional_ANK_Repeat"/>
</dbReference>
<dbReference type="Proteomes" id="UP000005408">
    <property type="component" value="Unassembled WGS sequence"/>
</dbReference>
<evidence type="ECO:0000256" key="1">
    <source>
        <dbReference type="ARBA" id="ARBA00022737"/>
    </source>
</evidence>
<dbReference type="Gene3D" id="1.25.40.20">
    <property type="entry name" value="Ankyrin repeat-containing domain"/>
    <property type="match status" value="2"/>
</dbReference>
<dbReference type="PANTHER" id="PTHR24123">
    <property type="entry name" value="ANKYRIN REPEAT-CONTAINING"/>
    <property type="match status" value="1"/>
</dbReference>
<keyword evidence="1" id="KW-0677">Repeat</keyword>
<accession>A0A8W8LJU3</accession>
<dbReference type="PANTHER" id="PTHR24123:SF33">
    <property type="entry name" value="PROTEIN HOS4"/>
    <property type="match status" value="1"/>
</dbReference>
<evidence type="ECO:0000256" key="3">
    <source>
        <dbReference type="PROSITE-ProRule" id="PRU00023"/>
    </source>
</evidence>
<evidence type="ECO:0000313" key="4">
    <source>
        <dbReference type="EnsemblMetazoa" id="G28295.6:cds"/>
    </source>
</evidence>
<dbReference type="Pfam" id="PF00023">
    <property type="entry name" value="Ank"/>
    <property type="match status" value="1"/>
</dbReference>
<feature type="repeat" description="ANK" evidence="3">
    <location>
        <begin position="41"/>
        <end position="73"/>
    </location>
</feature>
<dbReference type="InterPro" id="IPR002110">
    <property type="entry name" value="Ankyrin_rpt"/>
</dbReference>
<reference evidence="4" key="1">
    <citation type="submission" date="2022-08" db="UniProtKB">
        <authorList>
            <consortium name="EnsemblMetazoa"/>
        </authorList>
    </citation>
    <scope>IDENTIFICATION</scope>
    <source>
        <strain evidence="4">05x7-T-G4-1.051#20</strain>
    </source>
</reference>
<dbReference type="SMART" id="SM00248">
    <property type="entry name" value="ANK"/>
    <property type="match status" value="10"/>
</dbReference>
<dbReference type="PROSITE" id="PS50088">
    <property type="entry name" value="ANK_REPEAT"/>
    <property type="match status" value="3"/>
</dbReference>
<dbReference type="EnsemblMetazoa" id="G28295.6">
    <property type="protein sequence ID" value="G28295.6:cds"/>
    <property type="gene ID" value="G28295"/>
</dbReference>
<protein>
    <submittedName>
        <fullName evidence="4">Uncharacterized protein</fullName>
    </submittedName>
</protein>
<dbReference type="PROSITE" id="PS50297">
    <property type="entry name" value="ANK_REP_REGION"/>
    <property type="match status" value="3"/>
</dbReference>
<name>A0A8W8LJU3_MAGGI</name>
<dbReference type="AlphaFoldDB" id="A0A8W8LJU3"/>
<proteinExistence type="predicted"/>
<feature type="repeat" description="ANK" evidence="3">
    <location>
        <begin position="141"/>
        <end position="177"/>
    </location>
</feature>
<keyword evidence="5" id="KW-1185">Reference proteome</keyword>
<feature type="repeat" description="ANK" evidence="3">
    <location>
        <begin position="108"/>
        <end position="140"/>
    </location>
</feature>
<evidence type="ECO:0000256" key="2">
    <source>
        <dbReference type="ARBA" id="ARBA00023043"/>
    </source>
</evidence>
<keyword evidence="2 3" id="KW-0040">ANK repeat</keyword>
<dbReference type="Pfam" id="PF12796">
    <property type="entry name" value="Ank_2"/>
    <property type="match status" value="1"/>
</dbReference>
<sequence>MVDKAAELYHAVCENNADKILELLDSGANPNEYYDDMENISSSSILHVCCGKGHLESIRVLVDRGADIMSRDKWRMSPLIHAIMPQFTEVVEFLVTRCPDVVNMCDKFGKAPLHYAIESDCVAMVNLLICNGADVNIGTMKGITPLMLLCSKSDVQHDSEMMRLLINHGALVNLRDLAAKRSALQVYIYILKAYANSSFIFINYAALKLKVDAVLILLEAGGYPNTLDGAGRTPMTNVIRQCVRADGTIRTDDCLTIVLMLLHAGSDVNMTTCEECCPLMVASILRCPTLVKFFLDYGANPGIRFACGITPILPVCNHDTQTIRLLLEYNSPINLPGRIVRRREEFYFDPCELAIHLGFFDVVELLYDYGYNLSKYPYLVDPMGTIDTPATLKENTLALGQLCSLASNPHSLFKVSALTIRKVLQKNLHDKVRLLSLPSSVQEDLLCLAAH</sequence>
<organism evidence="4 5">
    <name type="scientific">Magallana gigas</name>
    <name type="common">Pacific oyster</name>
    <name type="synonym">Crassostrea gigas</name>
    <dbReference type="NCBI Taxonomy" id="29159"/>
    <lineage>
        <taxon>Eukaryota</taxon>
        <taxon>Metazoa</taxon>
        <taxon>Spiralia</taxon>
        <taxon>Lophotrochozoa</taxon>
        <taxon>Mollusca</taxon>
        <taxon>Bivalvia</taxon>
        <taxon>Autobranchia</taxon>
        <taxon>Pteriomorphia</taxon>
        <taxon>Ostreida</taxon>
        <taxon>Ostreoidea</taxon>
        <taxon>Ostreidae</taxon>
        <taxon>Magallana</taxon>
    </lineage>
</organism>
<dbReference type="InterPro" id="IPR036770">
    <property type="entry name" value="Ankyrin_rpt-contain_sf"/>
</dbReference>